<accession>A0A2N9K6V1</accession>
<comment type="similarity">
    <text evidence="1">Belongs to the type-I restriction system S methylase family.</text>
</comment>
<keyword evidence="2" id="KW-0680">Restriction system</keyword>
<dbReference type="InterPro" id="IPR044946">
    <property type="entry name" value="Restrct_endonuc_typeI_TRD_sf"/>
</dbReference>
<evidence type="ECO:0000313" key="6">
    <source>
        <dbReference type="Proteomes" id="UP000237923"/>
    </source>
</evidence>
<dbReference type="GO" id="GO:0009307">
    <property type="term" value="P:DNA restriction-modification system"/>
    <property type="evidence" value="ECO:0007669"/>
    <property type="project" value="UniProtKB-KW"/>
</dbReference>
<dbReference type="Pfam" id="PF01420">
    <property type="entry name" value="Methylase_S"/>
    <property type="match status" value="2"/>
</dbReference>
<dbReference type="InterPro" id="IPR000055">
    <property type="entry name" value="Restrct_endonuc_typeI_TRD"/>
</dbReference>
<dbReference type="CDD" id="cd17521">
    <property type="entry name" value="RMtype1_S_Sau13435ORF2165P_TRD2-CR2_like"/>
    <property type="match status" value="1"/>
</dbReference>
<evidence type="ECO:0000256" key="2">
    <source>
        <dbReference type="ARBA" id="ARBA00022747"/>
    </source>
</evidence>
<evidence type="ECO:0000313" key="5">
    <source>
        <dbReference type="EMBL" id="SPE06312.1"/>
    </source>
</evidence>
<reference evidence="5 6" key="1">
    <citation type="submission" date="2018-02" db="EMBL/GenBank/DDBJ databases">
        <authorList>
            <person name="Cohen D.B."/>
            <person name="Kent A.D."/>
        </authorList>
    </citation>
    <scope>NUCLEOTIDE SEQUENCE [LARGE SCALE GENOMIC DNA]</scope>
    <source>
        <strain evidence="5 6">CECT 9216</strain>
    </source>
</reference>
<feature type="domain" description="Type I restriction modification DNA specificity" evidence="4">
    <location>
        <begin position="13"/>
        <end position="173"/>
    </location>
</feature>
<dbReference type="PANTHER" id="PTHR30408:SF12">
    <property type="entry name" value="TYPE I RESTRICTION ENZYME MJAVIII SPECIFICITY SUBUNIT"/>
    <property type="match status" value="1"/>
</dbReference>
<proteinExistence type="inferred from homology"/>
<dbReference type="GO" id="GO:0003677">
    <property type="term" value="F:DNA binding"/>
    <property type="evidence" value="ECO:0007669"/>
    <property type="project" value="UniProtKB-KW"/>
</dbReference>
<dbReference type="SUPFAM" id="SSF116734">
    <property type="entry name" value="DNA methylase specificity domain"/>
    <property type="match status" value="2"/>
</dbReference>
<organism evidence="5 6">
    <name type="scientific">Leuconostoc suionicum</name>
    <dbReference type="NCBI Taxonomy" id="1511761"/>
    <lineage>
        <taxon>Bacteria</taxon>
        <taxon>Bacillati</taxon>
        <taxon>Bacillota</taxon>
        <taxon>Bacilli</taxon>
        <taxon>Lactobacillales</taxon>
        <taxon>Lactobacillaceae</taxon>
        <taxon>Leuconostoc</taxon>
    </lineage>
</organism>
<name>A0A2N9K6V1_9LACO</name>
<gene>
    <name evidence="5" type="primary">hsdS</name>
    <name evidence="5" type="ORF">LES9216_00202</name>
</gene>
<sequence length="386" mass="44259">MGELTNSFEYGLNASAKKFDGIHKYIRITDIDDSSRKFNSDSITSPDINFSSADNYELKQNDLLFARTGASVGKSYIYTESDGLVYYAGFLIRVRIKPEFDSNFVFQNTFTSSYENFIRITSQRSGQPGVNSKEYASFEISIPSLEEQQMIGSLFKQLDNLTAQNEHKLNLLKQLKQAYLQKIFSQELRFAGFSGTWEQRKLGKIGNTFNGLTGKTKEDFGHGDAKFVTYLNVFQNELATLKQLDSVEIDERQNQVQKGDVFFTTSSETPEEVGMSSVWTYDIKNIYLNSFTFGYRPTVELDLEYLATMLRSPSVRKKITFLAQGISRYNISKSKMMKIEVPIPNIFEQENIGSLFKQLDNLITLNQQKVNLLKKQKQAYLQKMFN</sequence>
<feature type="domain" description="Type I restriction modification DNA specificity" evidence="4">
    <location>
        <begin position="196"/>
        <end position="374"/>
    </location>
</feature>
<keyword evidence="3" id="KW-0238">DNA-binding</keyword>
<dbReference type="EMBL" id="OKQU01000001">
    <property type="protein sequence ID" value="SPE06312.1"/>
    <property type="molecule type" value="Genomic_DNA"/>
</dbReference>
<evidence type="ECO:0000259" key="4">
    <source>
        <dbReference type="Pfam" id="PF01420"/>
    </source>
</evidence>
<dbReference type="Proteomes" id="UP000237923">
    <property type="component" value="Unassembled WGS sequence"/>
</dbReference>
<evidence type="ECO:0000256" key="3">
    <source>
        <dbReference type="ARBA" id="ARBA00023125"/>
    </source>
</evidence>
<evidence type="ECO:0000256" key="1">
    <source>
        <dbReference type="ARBA" id="ARBA00010923"/>
    </source>
</evidence>
<dbReference type="PANTHER" id="PTHR30408">
    <property type="entry name" value="TYPE-1 RESTRICTION ENZYME ECOKI SPECIFICITY PROTEIN"/>
    <property type="match status" value="1"/>
</dbReference>
<protein>
    <submittedName>
        <fullName evidence="5">Type-1 restriction enzyme EcoKI specificity protein</fullName>
    </submittedName>
</protein>
<dbReference type="Gene3D" id="3.90.220.20">
    <property type="entry name" value="DNA methylase specificity domains"/>
    <property type="match status" value="2"/>
</dbReference>
<dbReference type="AlphaFoldDB" id="A0A2N9K6V1"/>
<dbReference type="InterPro" id="IPR052021">
    <property type="entry name" value="Type-I_RS_S_subunit"/>
</dbReference>